<gene>
    <name evidence="1" type="ORF">RHMOL_Rhmol06G0125300</name>
</gene>
<name>A0ACC0NCD2_RHOML</name>
<organism evidence="1 2">
    <name type="scientific">Rhododendron molle</name>
    <name type="common">Chinese azalea</name>
    <name type="synonym">Azalea mollis</name>
    <dbReference type="NCBI Taxonomy" id="49168"/>
    <lineage>
        <taxon>Eukaryota</taxon>
        <taxon>Viridiplantae</taxon>
        <taxon>Streptophyta</taxon>
        <taxon>Embryophyta</taxon>
        <taxon>Tracheophyta</taxon>
        <taxon>Spermatophyta</taxon>
        <taxon>Magnoliopsida</taxon>
        <taxon>eudicotyledons</taxon>
        <taxon>Gunneridae</taxon>
        <taxon>Pentapetalae</taxon>
        <taxon>asterids</taxon>
        <taxon>Ericales</taxon>
        <taxon>Ericaceae</taxon>
        <taxon>Ericoideae</taxon>
        <taxon>Rhodoreae</taxon>
        <taxon>Rhododendron</taxon>
    </lineage>
</organism>
<accession>A0ACC0NCD2</accession>
<evidence type="ECO:0000313" key="1">
    <source>
        <dbReference type="EMBL" id="KAI8550666.1"/>
    </source>
</evidence>
<reference evidence="1" key="1">
    <citation type="submission" date="2022-02" db="EMBL/GenBank/DDBJ databases">
        <title>Plant Genome Project.</title>
        <authorList>
            <person name="Zhang R.-G."/>
        </authorList>
    </citation>
    <scope>NUCLEOTIDE SEQUENCE</scope>
    <source>
        <strain evidence="1">AT1</strain>
    </source>
</reference>
<sequence length="140" mass="15247">MVDQPLTLEAMIANCQNSIITTQQRATQTDANINQLNDLVNTRLPSVLEAKGKDDEDVHKEPVFIEDPNHARRLIVQPILSEARAPAANPNPAGGKPVLNPNIAALMANTAKLEESVSKSENINTGEIDLDRLCILMLNC</sequence>
<dbReference type="Proteomes" id="UP001062846">
    <property type="component" value="Chromosome 6"/>
</dbReference>
<protein>
    <submittedName>
        <fullName evidence="1">Uncharacterized protein</fullName>
    </submittedName>
</protein>
<proteinExistence type="predicted"/>
<dbReference type="EMBL" id="CM046393">
    <property type="protein sequence ID" value="KAI8550666.1"/>
    <property type="molecule type" value="Genomic_DNA"/>
</dbReference>
<comment type="caution">
    <text evidence="1">The sequence shown here is derived from an EMBL/GenBank/DDBJ whole genome shotgun (WGS) entry which is preliminary data.</text>
</comment>
<evidence type="ECO:0000313" key="2">
    <source>
        <dbReference type="Proteomes" id="UP001062846"/>
    </source>
</evidence>
<keyword evidence="2" id="KW-1185">Reference proteome</keyword>